<keyword evidence="1" id="KW-0812">Transmembrane</keyword>
<keyword evidence="5" id="KW-1185">Reference proteome</keyword>
<name>A0A1A9AN98_PLAOA</name>
<dbReference type="Proteomes" id="UP000078555">
    <property type="component" value="Unassembled WGS sequence"/>
</dbReference>
<gene>
    <name evidence="2" type="ORF">POVWA1_082280</name>
    <name evidence="3" type="ORF">POVWA2_090690</name>
</gene>
<evidence type="ECO:0000313" key="5">
    <source>
        <dbReference type="Proteomes" id="UP000078555"/>
    </source>
</evidence>
<dbReference type="InterPro" id="IPR008780">
    <property type="entry name" value="Plasmodium_Vir"/>
</dbReference>
<evidence type="ECO:0000313" key="3">
    <source>
        <dbReference type="EMBL" id="SBT59023.1"/>
    </source>
</evidence>
<accession>A0A1A9AN98</accession>
<evidence type="ECO:0000313" key="2">
    <source>
        <dbReference type="EMBL" id="SBT57560.1"/>
    </source>
</evidence>
<keyword evidence="1" id="KW-0472">Membrane</keyword>
<dbReference type="EMBL" id="FLRE01002788">
    <property type="protein sequence ID" value="SBT59023.1"/>
    <property type="molecule type" value="Genomic_DNA"/>
</dbReference>
<evidence type="ECO:0000313" key="4">
    <source>
        <dbReference type="Proteomes" id="UP000078550"/>
    </source>
</evidence>
<keyword evidence="1" id="KW-1133">Transmembrane helix</keyword>
<reference evidence="2" key="2">
    <citation type="submission" date="2016-05" db="EMBL/GenBank/DDBJ databases">
        <authorList>
            <person name="Lavstsen T."/>
            <person name="Jespersen J.S."/>
        </authorList>
    </citation>
    <scope>NUCLEOTIDE SEQUENCE [LARGE SCALE GENOMIC DNA]</scope>
</reference>
<protein>
    <submittedName>
        <fullName evidence="2">PIR Superfamily Protein</fullName>
    </submittedName>
</protein>
<evidence type="ECO:0000256" key="1">
    <source>
        <dbReference type="SAM" id="Phobius"/>
    </source>
</evidence>
<dbReference type="Pfam" id="PF05795">
    <property type="entry name" value="Plasmodium_Vir"/>
    <property type="match status" value="1"/>
</dbReference>
<sequence>MVKPIMCTRSGQFENNKLPSNLFLKKLNENNYSEELYNKIESYKSNNDTAQIISKINEQFEKIIYGINHSFSDDGDEIKCCRDINYYIDLVNAIVKSTNILPNDIQDYLISHVEQKWNEVPKVKHIDECKGKVDLDSIRKRCILKQLYDLVEDKNFIRGFPDEYEKYLIEKWSKIIAYTNIFYGNLYIKIENDSMGIIGPYSDILNSTDYICDAGSRKLSLDDITISTDIDSLIGTISLDNISSNITRGACYNKTYIDMLKKKTSDIQRVNNHLSIGIALLGFTLILIFLYKFSPLGSLLRRFAKKKIEIDENMSEEEMSELYDNSENERQYISYNSVSQ</sequence>
<dbReference type="AlphaFoldDB" id="A0A1A9AN98"/>
<organism evidence="2 5">
    <name type="scientific">Plasmodium ovale wallikeri</name>
    <dbReference type="NCBI Taxonomy" id="864142"/>
    <lineage>
        <taxon>Eukaryota</taxon>
        <taxon>Sar</taxon>
        <taxon>Alveolata</taxon>
        <taxon>Apicomplexa</taxon>
        <taxon>Aconoidasida</taxon>
        <taxon>Haemosporida</taxon>
        <taxon>Plasmodiidae</taxon>
        <taxon>Plasmodium</taxon>
        <taxon>Plasmodium (Plasmodium)</taxon>
    </lineage>
</organism>
<dbReference type="EMBL" id="FLRD01001556">
    <property type="protein sequence ID" value="SBT57560.1"/>
    <property type="molecule type" value="Genomic_DNA"/>
</dbReference>
<dbReference type="Proteomes" id="UP000078550">
    <property type="component" value="Unassembled WGS sequence"/>
</dbReference>
<proteinExistence type="predicted"/>
<reference evidence="4 5" key="1">
    <citation type="submission" date="2016-05" db="EMBL/GenBank/DDBJ databases">
        <authorList>
            <person name="Naeem Raeece"/>
        </authorList>
    </citation>
    <scope>NUCLEOTIDE SEQUENCE [LARGE SCALE GENOMIC DNA]</scope>
</reference>
<feature type="transmembrane region" description="Helical" evidence="1">
    <location>
        <begin position="274"/>
        <end position="293"/>
    </location>
</feature>